<name>A0A4P9XYS1_9FUNG</name>
<gene>
    <name evidence="2" type="ORF">BJ684DRAFT_21838</name>
</gene>
<feature type="signal peptide" evidence="1">
    <location>
        <begin position="1"/>
        <end position="18"/>
    </location>
</feature>
<feature type="chain" id="PRO_5020947611" evidence="1">
    <location>
        <begin position="19"/>
        <end position="227"/>
    </location>
</feature>
<proteinExistence type="predicted"/>
<evidence type="ECO:0000256" key="1">
    <source>
        <dbReference type="SAM" id="SignalP"/>
    </source>
</evidence>
<organism evidence="2 3">
    <name type="scientific">Piptocephalis cylindrospora</name>
    <dbReference type="NCBI Taxonomy" id="1907219"/>
    <lineage>
        <taxon>Eukaryota</taxon>
        <taxon>Fungi</taxon>
        <taxon>Fungi incertae sedis</taxon>
        <taxon>Zoopagomycota</taxon>
        <taxon>Zoopagomycotina</taxon>
        <taxon>Zoopagomycetes</taxon>
        <taxon>Zoopagales</taxon>
        <taxon>Piptocephalidaceae</taxon>
        <taxon>Piptocephalis</taxon>
    </lineage>
</organism>
<accession>A0A4P9XYS1</accession>
<keyword evidence="1" id="KW-0732">Signal</keyword>
<dbReference type="Proteomes" id="UP000267251">
    <property type="component" value="Unassembled WGS sequence"/>
</dbReference>
<sequence length="227" mass="25416">MHLSPAFILLAVLTPYFGSSVNAAASKIGGSGTSYHSPTLMRNPNSGQAKRYASSAIVVDPVYKSFDSRPVTTRTEKKVTFANGTPGSKKSEGMQNRNIIRESTPLENQLDEVEDIIIKSIDNKRLYPGDLAKIEDSLLEAELKFSSTSTSELKGESMTTARQQYDELNNWVNSYKTDKSLEPLPSTIKTSWERRGRSPRFPEEPTVRLIEEDIQKVQDFLSHIEVR</sequence>
<evidence type="ECO:0000313" key="2">
    <source>
        <dbReference type="EMBL" id="RKP11585.1"/>
    </source>
</evidence>
<protein>
    <submittedName>
        <fullName evidence="2">Uncharacterized protein</fullName>
    </submittedName>
</protein>
<dbReference type="EMBL" id="KZ988789">
    <property type="protein sequence ID" value="RKP11585.1"/>
    <property type="molecule type" value="Genomic_DNA"/>
</dbReference>
<reference evidence="3" key="1">
    <citation type="journal article" date="2018" name="Nat. Microbiol.">
        <title>Leveraging single-cell genomics to expand the fungal tree of life.</title>
        <authorList>
            <person name="Ahrendt S.R."/>
            <person name="Quandt C.A."/>
            <person name="Ciobanu D."/>
            <person name="Clum A."/>
            <person name="Salamov A."/>
            <person name="Andreopoulos B."/>
            <person name="Cheng J.F."/>
            <person name="Woyke T."/>
            <person name="Pelin A."/>
            <person name="Henrissat B."/>
            <person name="Reynolds N.K."/>
            <person name="Benny G.L."/>
            <person name="Smith M.E."/>
            <person name="James T.Y."/>
            <person name="Grigoriev I.V."/>
        </authorList>
    </citation>
    <scope>NUCLEOTIDE SEQUENCE [LARGE SCALE GENOMIC DNA]</scope>
</reference>
<dbReference type="AlphaFoldDB" id="A0A4P9XYS1"/>
<keyword evidence="3" id="KW-1185">Reference proteome</keyword>
<evidence type="ECO:0000313" key="3">
    <source>
        <dbReference type="Proteomes" id="UP000267251"/>
    </source>
</evidence>